<feature type="coiled-coil region" evidence="1">
    <location>
        <begin position="338"/>
        <end position="376"/>
    </location>
</feature>
<feature type="coiled-coil region" evidence="1">
    <location>
        <begin position="231"/>
        <end position="258"/>
    </location>
</feature>
<sequence length="506" mass="58185">MAIELKLYKTDNSPWGFRLTGGADCEFPLTVVKLLFTNMESKSKKTIHSEARNIIKNVVKFFDKQKAAGDENNNLEVSNIMSSTFEHEMHTAELTDTNVRINHNSSITSITDELIAEAISGEAEVLPDQNILGVNFNKVDLSQSTILRVMEQQKQEETVELKERKWSAFLQKPQRPIVQPKSKNIEQSAAPPYQVIIKKQKKKNITVDTKIVKNVIDEPQETENIDYLETSETYNEEISNEEDNNSQTENEIVDNDREKEAEVQLSLDEQLAQVQMQLQALAQLPSSVQDTLESVTQQLTKILNATQLRIQEENVAAEEEEEYKSNASVVSDNDYSFNDKHEEELEEITDNYFENEKTLETKIDEEELERLRIETEKSVQKERVDESHQRRLEQRPTYPLAPIQRPIILPGGRKWAQPDDAMPVRKKKSGMTDEKIIETLDTYSETIIGHTKGINFLKYEPPPKNLDYLQKSDVYKLIHDMDPPPRGIATRAEIVIPEQDYYTKGK</sequence>
<proteinExistence type="predicted"/>
<protein>
    <submittedName>
        <fullName evidence="2">Uncharacterized protein</fullName>
    </submittedName>
</protein>
<name>A0AAN7P9M5_9COLE</name>
<comment type="caution">
    <text evidence="2">The sequence shown here is derived from an EMBL/GenBank/DDBJ whole genome shotgun (WGS) entry which is preliminary data.</text>
</comment>
<dbReference type="Proteomes" id="UP001353858">
    <property type="component" value="Unassembled WGS sequence"/>
</dbReference>
<evidence type="ECO:0000313" key="2">
    <source>
        <dbReference type="EMBL" id="KAK4879368.1"/>
    </source>
</evidence>
<organism evidence="2 3">
    <name type="scientific">Aquatica leii</name>
    <dbReference type="NCBI Taxonomy" id="1421715"/>
    <lineage>
        <taxon>Eukaryota</taxon>
        <taxon>Metazoa</taxon>
        <taxon>Ecdysozoa</taxon>
        <taxon>Arthropoda</taxon>
        <taxon>Hexapoda</taxon>
        <taxon>Insecta</taxon>
        <taxon>Pterygota</taxon>
        <taxon>Neoptera</taxon>
        <taxon>Endopterygota</taxon>
        <taxon>Coleoptera</taxon>
        <taxon>Polyphaga</taxon>
        <taxon>Elateriformia</taxon>
        <taxon>Elateroidea</taxon>
        <taxon>Lampyridae</taxon>
        <taxon>Luciolinae</taxon>
        <taxon>Aquatica</taxon>
    </lineage>
</organism>
<dbReference type="AlphaFoldDB" id="A0AAN7P9M5"/>
<keyword evidence="3" id="KW-1185">Reference proteome</keyword>
<dbReference type="EMBL" id="JARPUR010000003">
    <property type="protein sequence ID" value="KAK4879368.1"/>
    <property type="molecule type" value="Genomic_DNA"/>
</dbReference>
<evidence type="ECO:0000313" key="3">
    <source>
        <dbReference type="Proteomes" id="UP001353858"/>
    </source>
</evidence>
<evidence type="ECO:0000256" key="1">
    <source>
        <dbReference type="SAM" id="Coils"/>
    </source>
</evidence>
<gene>
    <name evidence="2" type="ORF">RN001_007514</name>
</gene>
<accession>A0AAN7P9M5</accession>
<keyword evidence="1" id="KW-0175">Coiled coil</keyword>
<reference evidence="3" key="1">
    <citation type="submission" date="2023-01" db="EMBL/GenBank/DDBJ databases">
        <title>Key to firefly adult light organ development and bioluminescence: homeobox transcription factors regulate luciferase expression and transportation to peroxisome.</title>
        <authorList>
            <person name="Fu X."/>
        </authorList>
    </citation>
    <scope>NUCLEOTIDE SEQUENCE [LARGE SCALE GENOMIC DNA]</scope>
</reference>